<evidence type="ECO:0000313" key="4">
    <source>
        <dbReference type="Proteomes" id="UP000031419"/>
    </source>
</evidence>
<feature type="domain" description="Transglycosylase SLT" evidence="2">
    <location>
        <begin position="10"/>
        <end position="103"/>
    </location>
</feature>
<evidence type="ECO:0000313" key="3">
    <source>
        <dbReference type="EMBL" id="KEI45738.1"/>
    </source>
</evidence>
<dbReference type="InterPro" id="IPR023346">
    <property type="entry name" value="Lysozyme-like_dom_sf"/>
</dbReference>
<dbReference type="Gene3D" id="1.10.530.10">
    <property type="match status" value="1"/>
</dbReference>
<dbReference type="SUPFAM" id="SSF53955">
    <property type="entry name" value="Lysozyme-like"/>
    <property type="match status" value="1"/>
</dbReference>
<dbReference type="Pfam" id="PF10824">
    <property type="entry name" value="T7SS_ESX_EspC"/>
    <property type="match status" value="1"/>
</dbReference>
<keyword evidence="4" id="KW-1185">Reference proteome</keyword>
<dbReference type="OrthoDB" id="140937at2"/>
<dbReference type="RefSeq" id="WP_029721564.1">
    <property type="nucleotide sequence ID" value="NZ_JAJUIW010000002.1"/>
</dbReference>
<comment type="caution">
    <text evidence="3">The sequence shown here is derived from an EMBL/GenBank/DDBJ whole genome shotgun (WGS) entry which is preliminary data.</text>
</comment>
<evidence type="ECO:0000256" key="1">
    <source>
        <dbReference type="SAM" id="MobiDB-lite"/>
    </source>
</evidence>
<dbReference type="eggNOG" id="COG0741">
    <property type="taxonomic scope" value="Bacteria"/>
</dbReference>
<reference evidence="3 4" key="1">
    <citation type="submission" date="2014-06" db="EMBL/GenBank/DDBJ databases">
        <title>Saccharopolyspora rectivirgula DSM-43113 Genome sequencing.</title>
        <authorList>
            <person name="Barrera C."/>
            <person name="Millon L."/>
            <person name="Rognon B."/>
            <person name="Zaugg C."/>
            <person name="Monod M."/>
        </authorList>
    </citation>
    <scope>NUCLEOTIDE SEQUENCE [LARGE SCALE GENOMIC DNA]</scope>
    <source>
        <strain evidence="3 4">DSM 43113</strain>
    </source>
</reference>
<feature type="region of interest" description="Disordered" evidence="1">
    <location>
        <begin position="117"/>
        <end position="149"/>
    </location>
</feature>
<dbReference type="InterPro" id="IPR022536">
    <property type="entry name" value="EspC"/>
</dbReference>
<dbReference type="InterPro" id="IPR043992">
    <property type="entry name" value="SLT_3"/>
</dbReference>
<dbReference type="EMBL" id="JNVU01000009">
    <property type="protein sequence ID" value="KEI45738.1"/>
    <property type="molecule type" value="Genomic_DNA"/>
</dbReference>
<protein>
    <submittedName>
        <fullName evidence="3">Lytic transglycosylase</fullName>
    </submittedName>
</protein>
<gene>
    <name evidence="3" type="ORF">GU90_02245</name>
</gene>
<dbReference type="AlphaFoldDB" id="A0A073B167"/>
<dbReference type="GO" id="GO:0009306">
    <property type="term" value="P:protein secretion"/>
    <property type="evidence" value="ECO:0007669"/>
    <property type="project" value="InterPro"/>
</dbReference>
<proteinExistence type="predicted"/>
<accession>A0A073B167</accession>
<dbReference type="Proteomes" id="UP000031419">
    <property type="component" value="Unassembled WGS sequence"/>
</dbReference>
<organism evidence="3 4">
    <name type="scientific">Saccharopolyspora rectivirgula</name>
    <dbReference type="NCBI Taxonomy" id="28042"/>
    <lineage>
        <taxon>Bacteria</taxon>
        <taxon>Bacillati</taxon>
        <taxon>Actinomycetota</taxon>
        <taxon>Actinomycetes</taxon>
        <taxon>Pseudonocardiales</taxon>
        <taxon>Pseudonocardiaceae</taxon>
        <taxon>Saccharopolyspora</taxon>
    </lineage>
</organism>
<evidence type="ECO:0000259" key="2">
    <source>
        <dbReference type="Pfam" id="PF18896"/>
    </source>
</evidence>
<dbReference type="STRING" id="28042.GU90_02245"/>
<name>A0A073B167_9PSEU</name>
<dbReference type="Pfam" id="PF18896">
    <property type="entry name" value="SLT_3"/>
    <property type="match status" value="1"/>
</dbReference>
<sequence length="249" mass="26641">MSALSAEQIAQHAYNAGFRGKDLETAVAVALAESSGDPTKHNSTRPDDSYGLWQINMIDDLGPARRKQFGLDSDEELKDPATNAEAAYQVYKERGGTFEPWTTYTSGKYKEFLDEAEKAAKKVDRGSGGGPKQPNTPSGGGGGRRDGFSVSPERLIAYAKKTEQISETLQNTGKKTVHSVTGIAEDSFGKIGKETGFADALADFSRSLQKQVTAVGRNAGNLGAEAKRAAKEYQDSDALAAEELKKLLG</sequence>